<dbReference type="InterPro" id="IPR000868">
    <property type="entry name" value="Isochorismatase-like_dom"/>
</dbReference>
<dbReference type="Proteomes" id="UP000237839">
    <property type="component" value="Unassembled WGS sequence"/>
</dbReference>
<comment type="caution">
    <text evidence="3">The sequence shown here is derived from an EMBL/GenBank/DDBJ whole genome shotgun (WGS) entry which is preliminary data.</text>
</comment>
<dbReference type="AlphaFoldDB" id="A0A2S9H4M1"/>
<dbReference type="PANTHER" id="PTHR43540:SF7">
    <property type="entry name" value="ISOCHORISMATASE FAMILY PROTEIN YECD"/>
    <property type="match status" value="1"/>
</dbReference>
<evidence type="ECO:0000313" key="3">
    <source>
        <dbReference type="EMBL" id="PRC94935.1"/>
    </source>
</evidence>
<dbReference type="PANTHER" id="PTHR43540">
    <property type="entry name" value="PEROXYUREIDOACRYLATE/UREIDOACRYLATE AMIDOHYDROLASE-RELATED"/>
    <property type="match status" value="1"/>
</dbReference>
<evidence type="ECO:0000259" key="2">
    <source>
        <dbReference type="Pfam" id="PF00857"/>
    </source>
</evidence>
<dbReference type="CDD" id="cd00431">
    <property type="entry name" value="cysteine_hydrolases"/>
    <property type="match status" value="1"/>
</dbReference>
<feature type="domain" description="Isochorismatase-like" evidence="2">
    <location>
        <begin position="10"/>
        <end position="176"/>
    </location>
</feature>
<dbReference type="RefSeq" id="WP_105529848.1">
    <property type="nucleotide sequence ID" value="NZ_PUGF01000001.1"/>
</dbReference>
<name>A0A2S9H4M1_9BURK</name>
<evidence type="ECO:0000256" key="1">
    <source>
        <dbReference type="ARBA" id="ARBA00022801"/>
    </source>
</evidence>
<dbReference type="Pfam" id="PF00857">
    <property type="entry name" value="Isochorismatase"/>
    <property type="match status" value="1"/>
</dbReference>
<dbReference type="EMBL" id="PUGF01000001">
    <property type="protein sequence ID" value="PRC94935.1"/>
    <property type="molecule type" value="Genomic_DNA"/>
</dbReference>
<evidence type="ECO:0000313" key="4">
    <source>
        <dbReference type="Proteomes" id="UP000237839"/>
    </source>
</evidence>
<dbReference type="OrthoDB" id="9781985at2"/>
<gene>
    <name evidence="3" type="ORF">S2091_0130</name>
</gene>
<keyword evidence="1" id="KW-0378">Hydrolase</keyword>
<dbReference type="GO" id="GO:0016787">
    <property type="term" value="F:hydrolase activity"/>
    <property type="evidence" value="ECO:0007669"/>
    <property type="project" value="UniProtKB-KW"/>
</dbReference>
<reference evidence="3 4" key="1">
    <citation type="submission" date="2018-02" db="EMBL/GenBank/DDBJ databases">
        <title>Solimicrobium silvestre gen. nov., sp. nov., isolated from alpine forest soil.</title>
        <authorList>
            <person name="Margesin R."/>
            <person name="Albuquerque L."/>
            <person name="Zhang D.-C."/>
            <person name="Froufe H.J.C."/>
            <person name="Severino R."/>
            <person name="Roxo I."/>
            <person name="Egas C."/>
            <person name="Da Costa M.S."/>
        </authorList>
    </citation>
    <scope>NUCLEOTIDE SEQUENCE [LARGE SCALE GENOMIC DNA]</scope>
    <source>
        <strain evidence="3 4">S20-91</strain>
    </source>
</reference>
<dbReference type="InterPro" id="IPR036380">
    <property type="entry name" value="Isochorismatase-like_sf"/>
</dbReference>
<protein>
    <submittedName>
        <fullName evidence="3">Amidases related to nicotinamidase</fullName>
    </submittedName>
</protein>
<dbReference type="InterPro" id="IPR050272">
    <property type="entry name" value="Isochorismatase-like_hydrls"/>
</dbReference>
<dbReference type="Gene3D" id="3.40.50.850">
    <property type="entry name" value="Isochorismatase-like"/>
    <property type="match status" value="1"/>
</dbReference>
<proteinExistence type="predicted"/>
<accession>A0A2S9H4M1</accession>
<sequence length="187" mass="20373">MTITKLDDTCALIVIDLQKGIVGLPTAHPSSEIVQRSSQLARAFRARALPVVLVNVAGRAPGRTDSGPPKFVFPDNWTVLVPELEQQPNDHLVTKNRIGAFLGTDLDAYLRQRGVTQIILTGISTSSGVEATARSAYDLGYNVVFVADAMTDLDPDMHRHSIEKVFPKLGETGKTDDLLMLLNSHKL</sequence>
<dbReference type="SUPFAM" id="SSF52499">
    <property type="entry name" value="Isochorismatase-like hydrolases"/>
    <property type="match status" value="1"/>
</dbReference>
<keyword evidence="4" id="KW-1185">Reference proteome</keyword>
<organism evidence="3 4">
    <name type="scientific">Solimicrobium silvestre</name>
    <dbReference type="NCBI Taxonomy" id="2099400"/>
    <lineage>
        <taxon>Bacteria</taxon>
        <taxon>Pseudomonadati</taxon>
        <taxon>Pseudomonadota</taxon>
        <taxon>Betaproteobacteria</taxon>
        <taxon>Burkholderiales</taxon>
        <taxon>Oxalobacteraceae</taxon>
        <taxon>Solimicrobium</taxon>
    </lineage>
</organism>